<dbReference type="PANTHER" id="PTHR43297:SF2">
    <property type="entry name" value="DIPEPTIDE TRANSPORT ATP-BINDING PROTEIN DPPD"/>
    <property type="match status" value="1"/>
</dbReference>
<keyword evidence="6" id="KW-0067">ATP-binding</keyword>
<dbReference type="InterPro" id="IPR050388">
    <property type="entry name" value="ABC_Ni/Peptide_Import"/>
</dbReference>
<keyword evidence="11" id="KW-1185">Reference proteome</keyword>
<dbReference type="InterPro" id="IPR027417">
    <property type="entry name" value="P-loop_NTPase"/>
</dbReference>
<evidence type="ECO:0000259" key="9">
    <source>
        <dbReference type="PROSITE" id="PS50893"/>
    </source>
</evidence>
<dbReference type="EMBL" id="FNYY01000006">
    <property type="protein sequence ID" value="SEJ49075.1"/>
    <property type="molecule type" value="Genomic_DNA"/>
</dbReference>
<dbReference type="GeneID" id="80818415"/>
<dbReference type="CDD" id="cd03257">
    <property type="entry name" value="ABC_NikE_OppD_transporters"/>
    <property type="match status" value="1"/>
</dbReference>
<dbReference type="GO" id="GO:0016887">
    <property type="term" value="F:ATP hydrolysis activity"/>
    <property type="evidence" value="ECO:0007669"/>
    <property type="project" value="InterPro"/>
</dbReference>
<comment type="subcellular location">
    <subcellularLocation>
        <location evidence="1">Cell inner membrane</location>
        <topology evidence="1">Peripheral membrane protein</topology>
    </subcellularLocation>
</comment>
<dbReference type="RefSeq" id="WP_244526484.1">
    <property type="nucleotide sequence ID" value="NZ_CATLQZ010000002.1"/>
</dbReference>
<dbReference type="InterPro" id="IPR013563">
    <property type="entry name" value="Oligopep_ABC_C"/>
</dbReference>
<proteinExistence type="inferred from homology"/>
<evidence type="ECO:0000256" key="6">
    <source>
        <dbReference type="ARBA" id="ARBA00022840"/>
    </source>
</evidence>
<dbReference type="GO" id="GO:0005524">
    <property type="term" value="F:ATP binding"/>
    <property type="evidence" value="ECO:0007669"/>
    <property type="project" value="UniProtKB-KW"/>
</dbReference>
<keyword evidence="3" id="KW-0813">Transport</keyword>
<dbReference type="PROSITE" id="PS50893">
    <property type="entry name" value="ABC_TRANSPORTER_2"/>
    <property type="match status" value="1"/>
</dbReference>
<dbReference type="GO" id="GO:0015833">
    <property type="term" value="P:peptide transport"/>
    <property type="evidence" value="ECO:0007669"/>
    <property type="project" value="InterPro"/>
</dbReference>
<comment type="caution">
    <text evidence="10">The sequence shown here is derived from an EMBL/GenBank/DDBJ whole genome shotgun (WGS) entry which is preliminary data.</text>
</comment>
<dbReference type="Proteomes" id="UP000182932">
    <property type="component" value="Unassembled WGS sequence"/>
</dbReference>
<evidence type="ECO:0000256" key="1">
    <source>
        <dbReference type="ARBA" id="ARBA00004417"/>
    </source>
</evidence>
<reference evidence="10 11" key="1">
    <citation type="submission" date="2016-10" db="EMBL/GenBank/DDBJ databases">
        <authorList>
            <person name="Varghese N."/>
            <person name="Submissions S."/>
        </authorList>
    </citation>
    <scope>NUCLEOTIDE SEQUENCE [LARGE SCALE GENOMIC DNA]</scope>
    <source>
        <strain evidence="10 11">FF3</strain>
    </source>
</reference>
<sequence length="345" mass="36047">MTLVDDISFAGTRRRTSSGPTGPAVGPEPLLRLEGVSVGTDRVDLVMDVDLSLAPGETLCLVGESGCGKSLTCLAAMGLLSAPVRCTSGRVHFAGQEISALTETQLQALRGRDISMIFQDATAALNPVRRVGDQVAEVLVLHEGLTCHAARARAAALFDMVGIPDPRARLRAYPHELSGGMNQRVMIAMALACRPKLIVADEATTALDVTTQAQILDLLRQLQVETGAAMIFVTHDLGVVAEIADRVAVMYSGRIVEVATADALFEAPRHPYTRGLMACRLHVATPSAGRLAAIEGVVPPPSARPAGCAFAPRCPKAEAVCANRPALLGVGAAQAVACHSIGPAR</sequence>
<keyword evidence="5" id="KW-0547">Nucleotide-binding</keyword>
<keyword evidence="4" id="KW-1003">Cell membrane</keyword>
<comment type="similarity">
    <text evidence="2">Belongs to the ABC transporter superfamily.</text>
</comment>
<organism evidence="10 11">
    <name type="scientific">Marinovum algicola</name>
    <dbReference type="NCBI Taxonomy" id="42444"/>
    <lineage>
        <taxon>Bacteria</taxon>
        <taxon>Pseudomonadati</taxon>
        <taxon>Pseudomonadota</taxon>
        <taxon>Alphaproteobacteria</taxon>
        <taxon>Rhodobacterales</taxon>
        <taxon>Roseobacteraceae</taxon>
        <taxon>Marinovum</taxon>
    </lineage>
</organism>
<dbReference type="SMART" id="SM00382">
    <property type="entry name" value="AAA"/>
    <property type="match status" value="1"/>
</dbReference>
<evidence type="ECO:0000256" key="7">
    <source>
        <dbReference type="ARBA" id="ARBA00023136"/>
    </source>
</evidence>
<dbReference type="AlphaFoldDB" id="A0A975WA39"/>
<feature type="region of interest" description="Disordered" evidence="8">
    <location>
        <begin position="1"/>
        <end position="28"/>
    </location>
</feature>
<dbReference type="InterPro" id="IPR003439">
    <property type="entry name" value="ABC_transporter-like_ATP-bd"/>
</dbReference>
<dbReference type="FunFam" id="3.40.50.300:FF:000016">
    <property type="entry name" value="Oligopeptide ABC transporter ATP-binding component"/>
    <property type="match status" value="1"/>
</dbReference>
<accession>A0A975WA39</accession>
<evidence type="ECO:0000313" key="11">
    <source>
        <dbReference type="Proteomes" id="UP000182932"/>
    </source>
</evidence>
<evidence type="ECO:0000256" key="4">
    <source>
        <dbReference type="ARBA" id="ARBA00022475"/>
    </source>
</evidence>
<evidence type="ECO:0000256" key="3">
    <source>
        <dbReference type="ARBA" id="ARBA00022448"/>
    </source>
</evidence>
<dbReference type="NCBIfam" id="TIGR01727">
    <property type="entry name" value="oligo_HPY"/>
    <property type="match status" value="1"/>
</dbReference>
<dbReference type="Gene3D" id="3.40.50.300">
    <property type="entry name" value="P-loop containing nucleotide triphosphate hydrolases"/>
    <property type="match status" value="1"/>
</dbReference>
<name>A0A975WA39_9RHOB</name>
<feature type="domain" description="ABC transporter" evidence="9">
    <location>
        <begin position="31"/>
        <end position="277"/>
    </location>
</feature>
<evidence type="ECO:0000256" key="2">
    <source>
        <dbReference type="ARBA" id="ARBA00005417"/>
    </source>
</evidence>
<evidence type="ECO:0000256" key="5">
    <source>
        <dbReference type="ARBA" id="ARBA00022741"/>
    </source>
</evidence>
<evidence type="ECO:0000313" key="10">
    <source>
        <dbReference type="EMBL" id="SEJ49075.1"/>
    </source>
</evidence>
<dbReference type="GO" id="GO:0055085">
    <property type="term" value="P:transmembrane transport"/>
    <property type="evidence" value="ECO:0007669"/>
    <property type="project" value="UniProtKB-ARBA"/>
</dbReference>
<dbReference type="PANTHER" id="PTHR43297">
    <property type="entry name" value="OLIGOPEPTIDE TRANSPORT ATP-BINDING PROTEIN APPD"/>
    <property type="match status" value="1"/>
</dbReference>
<dbReference type="Pfam" id="PF00005">
    <property type="entry name" value="ABC_tran"/>
    <property type="match status" value="1"/>
</dbReference>
<keyword evidence="7" id="KW-0472">Membrane</keyword>
<dbReference type="Pfam" id="PF08352">
    <property type="entry name" value="oligo_HPY"/>
    <property type="match status" value="1"/>
</dbReference>
<protein>
    <submittedName>
        <fullName evidence="10">Oligopeptide/dipeptide transporter, C-terminal region</fullName>
    </submittedName>
</protein>
<dbReference type="SUPFAM" id="SSF52540">
    <property type="entry name" value="P-loop containing nucleoside triphosphate hydrolases"/>
    <property type="match status" value="1"/>
</dbReference>
<evidence type="ECO:0000256" key="8">
    <source>
        <dbReference type="SAM" id="MobiDB-lite"/>
    </source>
</evidence>
<gene>
    <name evidence="10" type="ORF">SAMN04487940_106158</name>
</gene>
<dbReference type="InterPro" id="IPR003593">
    <property type="entry name" value="AAA+_ATPase"/>
</dbReference>
<dbReference type="GO" id="GO:0005886">
    <property type="term" value="C:plasma membrane"/>
    <property type="evidence" value="ECO:0007669"/>
    <property type="project" value="UniProtKB-SubCell"/>
</dbReference>